<dbReference type="InterPro" id="IPR000944">
    <property type="entry name" value="Tscrpt_reg_Rrf2"/>
</dbReference>
<dbReference type="GO" id="GO:0003677">
    <property type="term" value="F:DNA binding"/>
    <property type="evidence" value="ECO:0007669"/>
    <property type="project" value="UniProtKB-KW"/>
</dbReference>
<proteinExistence type="predicted"/>
<organism evidence="2">
    <name type="scientific">Candidatus Nitrotoga fabula</name>
    <dbReference type="NCBI Taxonomy" id="2182327"/>
    <lineage>
        <taxon>Bacteria</taxon>
        <taxon>Pseudomonadati</taxon>
        <taxon>Pseudomonadota</taxon>
        <taxon>Betaproteobacteria</taxon>
        <taxon>Nitrosomonadales</taxon>
        <taxon>Gallionellaceae</taxon>
        <taxon>Candidatus Nitrotoga</taxon>
    </lineage>
</organism>
<sequence length="144" mass="16363">MQLTIFTDYGLRSLMYLAAQPDRICSVREISEHYGISRNHLVKVVHRLAQLGLIHSRKGKGGGIQLANRPEKFLLGNLVRQLEPNMNLVECFNQNTNTCKVVSACQLKYYLFEANESFIQTLNRHTLADAVTNKTLFLAVPRSE</sequence>
<dbReference type="EMBL" id="LS423452">
    <property type="protein sequence ID" value="SPS05074.1"/>
    <property type="molecule type" value="Genomic_DNA"/>
</dbReference>
<keyword evidence="1" id="KW-0238">DNA-binding</keyword>
<dbReference type="GO" id="GO:0003700">
    <property type="term" value="F:DNA-binding transcription factor activity"/>
    <property type="evidence" value="ECO:0007669"/>
    <property type="project" value="TreeGrafter"/>
</dbReference>
<dbReference type="PANTHER" id="PTHR33221:SF4">
    <property type="entry name" value="HTH-TYPE TRANSCRIPTIONAL REPRESSOR NSRR"/>
    <property type="match status" value="1"/>
</dbReference>
<dbReference type="InterPro" id="IPR036388">
    <property type="entry name" value="WH-like_DNA-bd_sf"/>
</dbReference>
<dbReference type="Pfam" id="PF02082">
    <property type="entry name" value="Rrf2"/>
    <property type="match status" value="1"/>
</dbReference>
<dbReference type="AlphaFoldDB" id="A0A2X0RBW2"/>
<dbReference type="PANTHER" id="PTHR33221">
    <property type="entry name" value="WINGED HELIX-TURN-HELIX TRANSCRIPTIONAL REGULATOR, RRF2 FAMILY"/>
    <property type="match status" value="1"/>
</dbReference>
<gene>
    <name evidence="2" type="primary">nsrR</name>
    <name evidence="2" type="ORF">NITFAB_0663</name>
</gene>
<dbReference type="NCBIfam" id="TIGR00738">
    <property type="entry name" value="rrf2_super"/>
    <property type="match status" value="1"/>
</dbReference>
<dbReference type="SUPFAM" id="SSF46785">
    <property type="entry name" value="Winged helix' DNA-binding domain"/>
    <property type="match status" value="1"/>
</dbReference>
<name>A0A2X0RBW2_9PROT</name>
<dbReference type="PROSITE" id="PS01332">
    <property type="entry name" value="HTH_RRF2_1"/>
    <property type="match status" value="1"/>
</dbReference>
<dbReference type="PROSITE" id="PS51197">
    <property type="entry name" value="HTH_RRF2_2"/>
    <property type="match status" value="1"/>
</dbReference>
<dbReference type="InterPro" id="IPR036390">
    <property type="entry name" value="WH_DNA-bd_sf"/>
</dbReference>
<protein>
    <submittedName>
        <fullName evidence="2">HTH-type transcriptional regulator NsrR</fullName>
    </submittedName>
</protein>
<dbReference type="Gene3D" id="1.10.10.10">
    <property type="entry name" value="Winged helix-like DNA-binding domain superfamily/Winged helix DNA-binding domain"/>
    <property type="match status" value="1"/>
</dbReference>
<dbReference type="GO" id="GO:0005829">
    <property type="term" value="C:cytosol"/>
    <property type="evidence" value="ECO:0007669"/>
    <property type="project" value="TreeGrafter"/>
</dbReference>
<dbReference type="InterPro" id="IPR030489">
    <property type="entry name" value="TR_Rrf2-type_CS"/>
</dbReference>
<evidence type="ECO:0000256" key="1">
    <source>
        <dbReference type="ARBA" id="ARBA00023125"/>
    </source>
</evidence>
<accession>A0A2X0RBW2</accession>
<evidence type="ECO:0000313" key="2">
    <source>
        <dbReference type="EMBL" id="SPS05074.1"/>
    </source>
</evidence>
<reference evidence="2" key="1">
    <citation type="submission" date="2018-05" db="EMBL/GenBank/DDBJ databases">
        <authorList>
            <person name="Lanie J.A."/>
            <person name="Ng W.-L."/>
            <person name="Kazmierczak K.M."/>
            <person name="Andrzejewski T.M."/>
            <person name="Davidsen T.M."/>
            <person name="Wayne K.J."/>
            <person name="Tettelin H."/>
            <person name="Glass J.I."/>
            <person name="Rusch D."/>
            <person name="Podicherti R."/>
            <person name="Tsui H.-C.T."/>
            <person name="Winkler M.E."/>
        </authorList>
    </citation>
    <scope>NUCLEOTIDE SEQUENCE</scope>
    <source>
        <strain evidence="2">KNB</strain>
    </source>
</reference>